<proteinExistence type="predicted"/>
<gene>
    <name evidence="1" type="ORF">H9648_01555</name>
</gene>
<evidence type="ECO:0000313" key="1">
    <source>
        <dbReference type="EMBL" id="MBD7962722.1"/>
    </source>
</evidence>
<keyword evidence="2" id="KW-1185">Reference proteome</keyword>
<protein>
    <submittedName>
        <fullName evidence="1">Uncharacterized protein</fullName>
    </submittedName>
</protein>
<sequence>MDGWVNETGIYENLSKRRWEYWEVSQHGIKTMVSWLCWNAPNSVYEQWSKSVLH</sequence>
<evidence type="ECO:0000313" key="2">
    <source>
        <dbReference type="Proteomes" id="UP000603641"/>
    </source>
</evidence>
<dbReference type="EMBL" id="JACSQM010000001">
    <property type="protein sequence ID" value="MBD7962722.1"/>
    <property type="molecule type" value="Genomic_DNA"/>
</dbReference>
<dbReference type="Proteomes" id="UP000603641">
    <property type="component" value="Unassembled WGS sequence"/>
</dbReference>
<reference evidence="1 2" key="1">
    <citation type="submission" date="2020-08" db="EMBL/GenBank/DDBJ databases">
        <title>A Genomic Blueprint of the Chicken Gut Microbiome.</title>
        <authorList>
            <person name="Gilroy R."/>
            <person name="Ravi A."/>
            <person name="Getino M."/>
            <person name="Pursley I."/>
            <person name="Horton D.L."/>
            <person name="Alikhan N.-F."/>
            <person name="Baker D."/>
            <person name="Gharbi K."/>
            <person name="Hall N."/>
            <person name="Watson M."/>
            <person name="Adriaenssens E.M."/>
            <person name="Foster-Nyarko E."/>
            <person name="Jarju S."/>
            <person name="Secka A."/>
            <person name="Antonio M."/>
            <person name="Oren A."/>
            <person name="Chaudhuri R."/>
            <person name="La Ragione R.M."/>
            <person name="Hildebrand F."/>
            <person name="Pallen M.J."/>
        </authorList>
    </citation>
    <scope>NUCLEOTIDE SEQUENCE [LARGE SCALE GENOMIC DNA]</scope>
    <source>
        <strain evidence="1 2">Sa2CUA10</strain>
    </source>
</reference>
<accession>A0ABR8SGV5</accession>
<organism evidence="1 2">
    <name type="scientific">Fictibacillus norfolkensis</name>
    <dbReference type="NCBI Taxonomy" id="2762233"/>
    <lineage>
        <taxon>Bacteria</taxon>
        <taxon>Bacillati</taxon>
        <taxon>Bacillota</taxon>
        <taxon>Bacilli</taxon>
        <taxon>Bacillales</taxon>
        <taxon>Fictibacillaceae</taxon>
        <taxon>Fictibacillus</taxon>
    </lineage>
</organism>
<name>A0ABR8SGV5_9BACL</name>
<comment type="caution">
    <text evidence="1">The sequence shown here is derived from an EMBL/GenBank/DDBJ whole genome shotgun (WGS) entry which is preliminary data.</text>
</comment>
<dbReference type="RefSeq" id="WP_153237601.1">
    <property type="nucleotide sequence ID" value="NZ_JACSQM010000001.1"/>
</dbReference>